<dbReference type="KEGG" id="snh:120018406"/>
<organism evidence="3 4">
    <name type="scientific">Salvelinus namaycush</name>
    <name type="common">Lake trout</name>
    <name type="synonym">Salmo namaycush</name>
    <dbReference type="NCBI Taxonomy" id="8040"/>
    <lineage>
        <taxon>Eukaryota</taxon>
        <taxon>Metazoa</taxon>
        <taxon>Chordata</taxon>
        <taxon>Craniata</taxon>
        <taxon>Vertebrata</taxon>
        <taxon>Euteleostomi</taxon>
        <taxon>Actinopterygii</taxon>
        <taxon>Neopterygii</taxon>
        <taxon>Teleostei</taxon>
        <taxon>Protacanthopterygii</taxon>
        <taxon>Salmoniformes</taxon>
        <taxon>Salmonidae</taxon>
        <taxon>Salmoninae</taxon>
        <taxon>Salvelinus</taxon>
    </lineage>
</organism>
<protein>
    <submittedName>
        <fullName evidence="4">Uncharacterized protein LOC120018406 isoform X1</fullName>
    </submittedName>
</protein>
<evidence type="ECO:0000256" key="1">
    <source>
        <dbReference type="SAM" id="SignalP"/>
    </source>
</evidence>
<accession>A0A8U0TJC4</accession>
<sequence length="613" mass="66880">MVRVNMTTPLLMFVLLALPCYSAPGQLNRYGLPVSAHSRDFYVRSPRDHLCDSGKFDILGFTCCEGVLRQGAGQSCCGNKSFNLTQASCCGGQLTLHVSQLVSDCCGSRAYDPLNQLCCDLQILIRTQPHSKCCGKELYNEDHQLCCGTVLQGRKVLTKMSGHHRCCGDHQFDQQSHCCCHINEPSNQVNPKPLNASCCAIQEVPHPPPAQTGQHMGIAQNSPNCMPGKKPCGLGACFNPTTERCCVNPTSLQGQSYSHDHTPGHYHSASCGSQVYNPDINICCSEKLSNRVLGKNLCCGTTPYGLEDRGVLCCNQTLHLAVEDGYQCSPGGHLYRPSRDMVCGSRVLVIDPGKHCCGEETYDPQYDICCNGHKHHRLKNVSCCGGKAYDPSSGQMKCCAGTLYNLQVQDKLSEEAQCCGSVLMEAGSTQTCCSAPGLDLLYPTQPGFTCCGHRYPNASLWSCCAGVLHPRPEPHNTTKNVIPGPRLLPLEDLKTEVLCYNEVLLGTVESVSVKMNKRSIVMVNAMYVMVNAMYMLASRANVSALPSPHYVTLPDHCSSPELVPGNTYIWVKIPSSDHISFISDLSDNSSPLYSIFSRCRTLFLARSKALHNV</sequence>
<evidence type="ECO:0000313" key="3">
    <source>
        <dbReference type="Proteomes" id="UP000808372"/>
    </source>
</evidence>
<dbReference type="Pfam" id="PF24748">
    <property type="entry name" value="Galaxin_repeat"/>
    <property type="match status" value="2"/>
</dbReference>
<reference evidence="4" key="1">
    <citation type="submission" date="2025-08" db="UniProtKB">
        <authorList>
            <consortium name="RefSeq"/>
        </authorList>
    </citation>
    <scope>IDENTIFICATION</scope>
    <source>
        <tissue evidence="4">White muscle</tissue>
    </source>
</reference>
<evidence type="ECO:0000259" key="2">
    <source>
        <dbReference type="Pfam" id="PF24748"/>
    </source>
</evidence>
<gene>
    <name evidence="4" type="primary">LOC120018406</name>
</gene>
<feature type="signal peptide" evidence="1">
    <location>
        <begin position="1"/>
        <end position="22"/>
    </location>
</feature>
<feature type="chain" id="PRO_5035770938" evidence="1">
    <location>
        <begin position="23"/>
        <end position="613"/>
    </location>
</feature>
<feature type="domain" description="Galaxin-like repeats" evidence="2">
    <location>
        <begin position="269"/>
        <end position="401"/>
    </location>
</feature>
<dbReference type="InterPro" id="IPR055284">
    <property type="entry name" value="Galaxin-like"/>
</dbReference>
<name>A0A8U0TJC4_SALNM</name>
<feature type="domain" description="Galaxin-like repeats" evidence="2">
    <location>
        <begin position="51"/>
        <end position="181"/>
    </location>
</feature>
<dbReference type="PANTHER" id="PTHR34490">
    <property type="entry name" value="PROTEIN CBG12054-RELATED"/>
    <property type="match status" value="1"/>
</dbReference>
<dbReference type="InterPro" id="IPR056601">
    <property type="entry name" value="Galaxin_dom"/>
</dbReference>
<dbReference type="AlphaFoldDB" id="A0A8U0TJC4"/>
<dbReference type="RefSeq" id="XP_038817514.1">
    <property type="nucleotide sequence ID" value="XM_038961586.1"/>
</dbReference>
<evidence type="ECO:0000313" key="4">
    <source>
        <dbReference type="RefSeq" id="XP_038817514.1"/>
    </source>
</evidence>
<dbReference type="PANTHER" id="PTHR34490:SF3">
    <property type="entry name" value="GALAXIN-LIKE ISOFORM X2"/>
    <property type="match status" value="1"/>
</dbReference>
<keyword evidence="3" id="KW-1185">Reference proteome</keyword>
<dbReference type="GeneID" id="120018406"/>
<keyword evidence="1" id="KW-0732">Signal</keyword>
<proteinExistence type="predicted"/>
<dbReference type="Proteomes" id="UP000808372">
    <property type="component" value="Chromosome 23"/>
</dbReference>